<keyword evidence="2" id="KW-1185">Reference proteome</keyword>
<protein>
    <submittedName>
        <fullName evidence="1">Uncharacterized protein</fullName>
    </submittedName>
</protein>
<sequence>MQSELDSIGIYTAIVPFSATCFQWIINGELHGQFNKRETANIRLENLYNEKILKQ</sequence>
<evidence type="ECO:0000313" key="1">
    <source>
        <dbReference type="EMBL" id="SFU77318.1"/>
    </source>
</evidence>
<name>A0A1I7IWM0_9FLAO</name>
<proteinExistence type="predicted"/>
<dbReference type="Proteomes" id="UP000199138">
    <property type="component" value="Unassembled WGS sequence"/>
</dbReference>
<dbReference type="AlphaFoldDB" id="A0A1I7IWM0"/>
<accession>A0A1I7IWM0</accession>
<dbReference type="STRING" id="1224947.SAMN05216480_12342"/>
<dbReference type="EMBL" id="FPBK01000023">
    <property type="protein sequence ID" value="SFU77318.1"/>
    <property type="molecule type" value="Genomic_DNA"/>
</dbReference>
<evidence type="ECO:0000313" key="2">
    <source>
        <dbReference type="Proteomes" id="UP000199138"/>
    </source>
</evidence>
<organism evidence="1 2">
    <name type="scientific">Pustulibacterium marinum</name>
    <dbReference type="NCBI Taxonomy" id="1224947"/>
    <lineage>
        <taxon>Bacteria</taxon>
        <taxon>Pseudomonadati</taxon>
        <taxon>Bacteroidota</taxon>
        <taxon>Flavobacteriia</taxon>
        <taxon>Flavobacteriales</taxon>
        <taxon>Flavobacteriaceae</taxon>
        <taxon>Pustulibacterium</taxon>
    </lineage>
</organism>
<gene>
    <name evidence="1" type="ORF">SAMN05216480_12342</name>
</gene>
<reference evidence="1 2" key="1">
    <citation type="submission" date="2016-10" db="EMBL/GenBank/DDBJ databases">
        <authorList>
            <person name="de Groot N.N."/>
        </authorList>
    </citation>
    <scope>NUCLEOTIDE SEQUENCE [LARGE SCALE GENOMIC DNA]</scope>
    <source>
        <strain evidence="1 2">CGMCC 1.12333</strain>
    </source>
</reference>